<name>A0ABT2R4L8_9GAMM</name>
<keyword evidence="3" id="KW-1185">Reference proteome</keyword>
<dbReference type="CDD" id="cd00093">
    <property type="entry name" value="HTH_XRE"/>
    <property type="match status" value="1"/>
</dbReference>
<dbReference type="Gene3D" id="1.10.260.40">
    <property type="entry name" value="lambda repressor-like DNA-binding domains"/>
    <property type="match status" value="1"/>
</dbReference>
<dbReference type="Pfam" id="PF17765">
    <property type="entry name" value="MLTR_LBD"/>
    <property type="match status" value="1"/>
</dbReference>
<dbReference type="EMBL" id="ARXS01000037">
    <property type="protein sequence ID" value="MCU5784699.1"/>
    <property type="molecule type" value="Genomic_DNA"/>
</dbReference>
<dbReference type="InterPro" id="IPR010982">
    <property type="entry name" value="Lambda_DNA-bd_dom_sf"/>
</dbReference>
<reference evidence="2" key="1">
    <citation type="submission" date="2012-09" db="EMBL/GenBank/DDBJ databases">
        <title>Genome Sequence of alkane-degrading Bacterium Alcanivorax balearicus MACL04.</title>
        <authorList>
            <person name="Lai Q."/>
            <person name="Shao Z."/>
        </authorList>
    </citation>
    <scope>NUCLEOTIDE SEQUENCE</scope>
    <source>
        <strain evidence="2">MACL04</strain>
    </source>
</reference>
<dbReference type="InterPro" id="IPR001387">
    <property type="entry name" value="Cro/C1-type_HTH"/>
</dbReference>
<sequence length="281" mass="32539">MSPVKSLARTRRELAEFVRQRRERVTPTEVGLPSGPRRRTPGLRREEVAALAGVGITWYTWFEQGRDINVSETFLLNLSRVLKLDDEDCCHLFLLAQQRPPAYEARQATAVSPLTQAVLDQLAPCPAYVMNLRWDLVAWNESADRWFGLNDRAATERNLLRLVFRDDGLRERMPDWERDARKLLANFRCDLAVAPEDPTILAFVDDMRRLSEPFRHWWAEPDRQGYQRGISRLTGDDGRVRSLRHEMLIVDEHHHLRMLVYFDDDTGNGVGGTDSRRDTEG</sequence>
<dbReference type="Pfam" id="PF13560">
    <property type="entry name" value="HTH_31"/>
    <property type="match status" value="1"/>
</dbReference>
<dbReference type="SUPFAM" id="SSF47413">
    <property type="entry name" value="lambda repressor-like DNA-binding domains"/>
    <property type="match status" value="1"/>
</dbReference>
<evidence type="ECO:0000313" key="3">
    <source>
        <dbReference type="Proteomes" id="UP001064106"/>
    </source>
</evidence>
<dbReference type="Proteomes" id="UP001064106">
    <property type="component" value="Unassembled WGS sequence"/>
</dbReference>
<dbReference type="SMART" id="SM00530">
    <property type="entry name" value="HTH_XRE"/>
    <property type="match status" value="1"/>
</dbReference>
<comment type="caution">
    <text evidence="2">The sequence shown here is derived from an EMBL/GenBank/DDBJ whole genome shotgun (WGS) entry which is preliminary data.</text>
</comment>
<evidence type="ECO:0000259" key="1">
    <source>
        <dbReference type="SMART" id="SM00530"/>
    </source>
</evidence>
<dbReference type="Gene3D" id="3.30.450.180">
    <property type="match status" value="1"/>
</dbReference>
<dbReference type="RefSeq" id="WP_262462494.1">
    <property type="nucleotide sequence ID" value="NZ_ARXS01000037.1"/>
</dbReference>
<feature type="domain" description="HTH cro/C1-type" evidence="1">
    <location>
        <begin position="17"/>
        <end position="89"/>
    </location>
</feature>
<protein>
    <submittedName>
        <fullName evidence="2">XRE family transcriptional regulator</fullName>
    </submittedName>
</protein>
<dbReference type="InterPro" id="IPR041413">
    <property type="entry name" value="MLTR_LBD"/>
</dbReference>
<evidence type="ECO:0000313" key="2">
    <source>
        <dbReference type="EMBL" id="MCU5784699.1"/>
    </source>
</evidence>
<proteinExistence type="predicted"/>
<organism evidence="2 3">
    <name type="scientific">Alloalcanivorax balearicus MACL04</name>
    <dbReference type="NCBI Taxonomy" id="1177182"/>
    <lineage>
        <taxon>Bacteria</taxon>
        <taxon>Pseudomonadati</taxon>
        <taxon>Pseudomonadota</taxon>
        <taxon>Gammaproteobacteria</taxon>
        <taxon>Oceanospirillales</taxon>
        <taxon>Alcanivoracaceae</taxon>
        <taxon>Alloalcanivorax</taxon>
    </lineage>
</organism>
<accession>A0ABT2R4L8</accession>
<gene>
    <name evidence="2" type="ORF">MA04_03999</name>
</gene>
<dbReference type="PANTHER" id="PTHR35010">
    <property type="entry name" value="BLL4672 PROTEIN-RELATED"/>
    <property type="match status" value="1"/>
</dbReference>